<dbReference type="AlphaFoldDB" id="A0A7W9LYY7"/>
<accession>A0A7W9LYY7</accession>
<evidence type="ECO:0000313" key="2">
    <source>
        <dbReference type="EMBL" id="MBB5801359.1"/>
    </source>
</evidence>
<dbReference type="SUPFAM" id="SSF51338">
    <property type="entry name" value="Composite domain of metallo-dependent hydrolases"/>
    <property type="match status" value="1"/>
</dbReference>
<dbReference type="GO" id="GO:0016810">
    <property type="term" value="F:hydrolase activity, acting on carbon-nitrogen (but not peptide) bonds"/>
    <property type="evidence" value="ECO:0007669"/>
    <property type="project" value="InterPro"/>
</dbReference>
<dbReference type="Gene3D" id="3.30.110.90">
    <property type="entry name" value="Amidohydrolase"/>
    <property type="match status" value="1"/>
</dbReference>
<comment type="caution">
    <text evidence="2">The sequence shown here is derived from an EMBL/GenBank/DDBJ whole genome shotgun (WGS) entry which is preliminary data.</text>
</comment>
<sequence length="358" mass="36108">MTTLGRTALRGVRVFDGQGLTEPCTVVIDGAVIGADATSAEVVDAAGGVLLPGLIDAHIHPDGLAALAALTAHGVTTGLSMATWPVELVASLREVPGLTDIRTAGLPAIGPDGLHARMPGLAEQAVVRDPAHARLFVADRVAEGIDYLKIMLEAPGEGGLPQDVAAALVAAARAHGLRVVAHAGSPGAYTLALDVGADIITHMPLGAPVADGDVRRIVADGRVVIPTLDMMRGLADPLGLPLGAYAASARGVGVLHAAGVPILAGTDANATPGVPYQPAFGASLHEELALLVDAGLSTSAALRAATSLPAKHFGLSDRGAVEPGLRADLVLVDGDPLADISATRAIRRVWLAGVESVR</sequence>
<dbReference type="SUPFAM" id="SSF51556">
    <property type="entry name" value="Metallo-dependent hydrolases"/>
    <property type="match status" value="1"/>
</dbReference>
<dbReference type="Pfam" id="PF01979">
    <property type="entry name" value="Amidohydro_1"/>
    <property type="match status" value="1"/>
</dbReference>
<keyword evidence="3" id="KW-1185">Reference proteome</keyword>
<dbReference type="PANTHER" id="PTHR43135">
    <property type="entry name" value="ALPHA-D-RIBOSE 1-METHYLPHOSPHONATE 5-TRIPHOSPHATE DIPHOSPHATASE"/>
    <property type="match status" value="1"/>
</dbReference>
<dbReference type="InterPro" id="IPR032466">
    <property type="entry name" value="Metal_Hydrolase"/>
</dbReference>
<evidence type="ECO:0000259" key="1">
    <source>
        <dbReference type="Pfam" id="PF01979"/>
    </source>
</evidence>
<evidence type="ECO:0000313" key="3">
    <source>
        <dbReference type="Proteomes" id="UP000552097"/>
    </source>
</evidence>
<organism evidence="2 3">
    <name type="scientific">Saccharothrix ecbatanensis</name>
    <dbReference type="NCBI Taxonomy" id="1105145"/>
    <lineage>
        <taxon>Bacteria</taxon>
        <taxon>Bacillati</taxon>
        <taxon>Actinomycetota</taxon>
        <taxon>Actinomycetes</taxon>
        <taxon>Pseudonocardiales</taxon>
        <taxon>Pseudonocardiaceae</taxon>
        <taxon>Saccharothrix</taxon>
    </lineage>
</organism>
<dbReference type="InterPro" id="IPR011059">
    <property type="entry name" value="Metal-dep_hydrolase_composite"/>
</dbReference>
<feature type="domain" description="Amidohydrolase-related" evidence="1">
    <location>
        <begin position="49"/>
        <end position="353"/>
    </location>
</feature>
<dbReference type="Proteomes" id="UP000552097">
    <property type="component" value="Unassembled WGS sequence"/>
</dbReference>
<dbReference type="Gene3D" id="2.30.40.10">
    <property type="entry name" value="Urease, subunit C, domain 1"/>
    <property type="match status" value="1"/>
</dbReference>
<dbReference type="RefSeq" id="WP_184917077.1">
    <property type="nucleotide sequence ID" value="NZ_JACHMO010000001.1"/>
</dbReference>
<keyword evidence="2" id="KW-0378">Hydrolase</keyword>
<dbReference type="PANTHER" id="PTHR43135:SF3">
    <property type="entry name" value="ALPHA-D-RIBOSE 1-METHYLPHOSPHONATE 5-TRIPHOSPHATE DIPHOSPHATASE"/>
    <property type="match status" value="1"/>
</dbReference>
<dbReference type="InterPro" id="IPR006680">
    <property type="entry name" value="Amidohydro-rel"/>
</dbReference>
<name>A0A7W9LYY7_9PSEU</name>
<dbReference type="InterPro" id="IPR051781">
    <property type="entry name" value="Metallo-dep_Hydrolase"/>
</dbReference>
<dbReference type="Gene3D" id="3.40.50.10910">
    <property type="entry name" value="Amidohydrolase"/>
    <property type="match status" value="1"/>
</dbReference>
<reference evidence="2 3" key="1">
    <citation type="submission" date="2020-08" db="EMBL/GenBank/DDBJ databases">
        <title>Sequencing the genomes of 1000 actinobacteria strains.</title>
        <authorList>
            <person name="Klenk H.-P."/>
        </authorList>
    </citation>
    <scope>NUCLEOTIDE SEQUENCE [LARGE SCALE GENOMIC DNA]</scope>
    <source>
        <strain evidence="2 3">DSM 45486</strain>
    </source>
</reference>
<proteinExistence type="predicted"/>
<protein>
    <submittedName>
        <fullName evidence="2">Imidazolonepropionase-like amidohydrolase</fullName>
    </submittedName>
</protein>
<gene>
    <name evidence="2" type="ORF">F4560_001127</name>
</gene>
<dbReference type="Gene3D" id="1.20.58.520">
    <property type="entry name" value="Amidohydrolase"/>
    <property type="match status" value="1"/>
</dbReference>
<dbReference type="EMBL" id="JACHMO010000001">
    <property type="protein sequence ID" value="MBB5801359.1"/>
    <property type="molecule type" value="Genomic_DNA"/>
</dbReference>